<dbReference type="Proteomes" id="UP001501624">
    <property type="component" value="Unassembled WGS sequence"/>
</dbReference>
<dbReference type="InterPro" id="IPR001845">
    <property type="entry name" value="HTH_ArsR_DNA-bd_dom"/>
</dbReference>
<dbReference type="InterPro" id="IPR051011">
    <property type="entry name" value="Metal_resp_trans_reg"/>
</dbReference>
<reference evidence="7" key="1">
    <citation type="journal article" date="2019" name="Int. J. Syst. Evol. Microbiol.">
        <title>The Global Catalogue of Microorganisms (GCM) 10K type strain sequencing project: providing services to taxonomists for standard genome sequencing and annotation.</title>
        <authorList>
            <consortium name="The Broad Institute Genomics Platform"/>
            <consortium name="The Broad Institute Genome Sequencing Center for Infectious Disease"/>
            <person name="Wu L."/>
            <person name="Ma J."/>
        </authorList>
    </citation>
    <scope>NUCLEOTIDE SEQUENCE [LARGE SCALE GENOMIC DNA]</scope>
    <source>
        <strain evidence="7">JCM 17017</strain>
    </source>
</reference>
<keyword evidence="3" id="KW-0804">Transcription</keyword>
<dbReference type="InterPro" id="IPR036388">
    <property type="entry name" value="WH-like_DNA-bd_sf"/>
</dbReference>
<dbReference type="PANTHER" id="PTHR43132">
    <property type="entry name" value="ARSENICAL RESISTANCE OPERON REPRESSOR ARSR-RELATED"/>
    <property type="match status" value="1"/>
</dbReference>
<dbReference type="RefSeq" id="WP_237337220.1">
    <property type="nucleotide sequence ID" value="NZ_BAABCM010000005.1"/>
</dbReference>
<evidence type="ECO:0000256" key="1">
    <source>
        <dbReference type="ARBA" id="ARBA00023015"/>
    </source>
</evidence>
<evidence type="ECO:0000313" key="6">
    <source>
        <dbReference type="EMBL" id="GAA3819883.1"/>
    </source>
</evidence>
<feature type="compositionally biased region" description="Low complexity" evidence="4">
    <location>
        <begin position="373"/>
        <end position="390"/>
    </location>
</feature>
<keyword evidence="7" id="KW-1185">Reference proteome</keyword>
<feature type="compositionally biased region" description="Low complexity" evidence="4">
    <location>
        <begin position="260"/>
        <end position="282"/>
    </location>
</feature>
<evidence type="ECO:0000313" key="7">
    <source>
        <dbReference type="Proteomes" id="UP001501624"/>
    </source>
</evidence>
<feature type="compositionally biased region" description="Low complexity" evidence="4">
    <location>
        <begin position="296"/>
        <end position="310"/>
    </location>
</feature>
<dbReference type="CDD" id="cd00090">
    <property type="entry name" value="HTH_ARSR"/>
    <property type="match status" value="1"/>
</dbReference>
<gene>
    <name evidence="6" type="ORF">GCM10022380_43420</name>
</gene>
<dbReference type="SMART" id="SM00418">
    <property type="entry name" value="HTH_ARSR"/>
    <property type="match status" value="1"/>
</dbReference>
<dbReference type="Gene3D" id="1.10.10.10">
    <property type="entry name" value="Winged helix-like DNA-binding domain superfamily/Winged helix DNA-binding domain"/>
    <property type="match status" value="1"/>
</dbReference>
<feature type="compositionally biased region" description="Low complexity" evidence="4">
    <location>
        <begin position="333"/>
        <end position="362"/>
    </location>
</feature>
<dbReference type="InterPro" id="IPR012318">
    <property type="entry name" value="HTH_CRP"/>
</dbReference>
<keyword evidence="2" id="KW-0238">DNA-binding</keyword>
<dbReference type="EMBL" id="BAABCM010000005">
    <property type="protein sequence ID" value="GAA3819883.1"/>
    <property type="molecule type" value="Genomic_DNA"/>
</dbReference>
<feature type="region of interest" description="Disordered" evidence="4">
    <location>
        <begin position="252"/>
        <end position="436"/>
    </location>
</feature>
<dbReference type="Pfam" id="PF01022">
    <property type="entry name" value="HTH_5"/>
    <property type="match status" value="1"/>
</dbReference>
<evidence type="ECO:0000256" key="3">
    <source>
        <dbReference type="ARBA" id="ARBA00023163"/>
    </source>
</evidence>
<evidence type="ECO:0000256" key="2">
    <source>
        <dbReference type="ARBA" id="ARBA00023125"/>
    </source>
</evidence>
<comment type="caution">
    <text evidence="6">The sequence shown here is derived from an EMBL/GenBank/DDBJ whole genome shotgun (WGS) entry which is preliminary data.</text>
</comment>
<evidence type="ECO:0000256" key="4">
    <source>
        <dbReference type="SAM" id="MobiDB-lite"/>
    </source>
</evidence>
<protein>
    <recommendedName>
        <fullName evidence="5">HTH arsR-type domain-containing protein</fullName>
    </recommendedName>
</protein>
<organism evidence="6 7">
    <name type="scientific">Amycolatopsis tucumanensis</name>
    <dbReference type="NCBI Taxonomy" id="401106"/>
    <lineage>
        <taxon>Bacteria</taxon>
        <taxon>Bacillati</taxon>
        <taxon>Actinomycetota</taxon>
        <taxon>Actinomycetes</taxon>
        <taxon>Pseudonocardiales</taxon>
        <taxon>Pseudonocardiaceae</taxon>
        <taxon>Amycolatopsis</taxon>
    </lineage>
</organism>
<name>A0ABP7IJ76_9PSEU</name>
<evidence type="ECO:0000259" key="5">
    <source>
        <dbReference type="PROSITE" id="PS50987"/>
    </source>
</evidence>
<feature type="compositionally biased region" description="Low complexity" evidence="4">
    <location>
        <begin position="427"/>
        <end position="436"/>
    </location>
</feature>
<keyword evidence="1" id="KW-0805">Transcription regulation</keyword>
<proteinExistence type="predicted"/>
<dbReference type="PROSITE" id="PS50987">
    <property type="entry name" value="HTH_ARSR_2"/>
    <property type="match status" value="1"/>
</dbReference>
<dbReference type="PANTHER" id="PTHR43132:SF6">
    <property type="entry name" value="HTH-TYPE TRANSCRIPTIONAL REPRESSOR CZRA"/>
    <property type="match status" value="1"/>
</dbReference>
<sequence length="536" mass="55148">MPLTVELDVSELAATRFAISPLSETVAGLQQLAGHVRRAVHLPWVRWAEAELAREALDLPGLWPLIAGDGASWPSFLIPAPRGAGPSLEDDLAVVRRTTAGQVRASLGRVFGADLPDGVAALAARPSAGLEAITDELREAYARLIEPHWPRIRAVLEADVAYRARQLAAGGAARLFGGLHPDLSWRAGRLVLAGADRAVELGPGGLVLMPVALAPAHVMIKRHTTTQTTIRYPARGVGALWSAAMAPVPPVRAPARRSAQRGAGPLAAPGRGAAGRSALRPANHAAPEVTGSAERAAPQQAGGTAPPATTVRGSANQPAPQPARHTAPPPATVPNAPDQPTTQPAKRAAPPAATNQAPADQPHTAPQAVTGRSPADQPTSQPASQAAPQAGNDRGSADLSARQPGGQAASRVAGVRGSTHRSEPQPAGGAASGVAGVRGSAREADILWAARPPSASVVRLLGRARAELLAALHSPATTTDLARALAVTPSAVSQHLRILRENGLVTRERAGRSVLYVITPLGEALIRVAGGRENQR</sequence>
<dbReference type="InterPro" id="IPR036390">
    <property type="entry name" value="WH_DNA-bd_sf"/>
</dbReference>
<feature type="domain" description="HTH arsR-type" evidence="5">
    <location>
        <begin position="434"/>
        <end position="536"/>
    </location>
</feature>
<dbReference type="SUPFAM" id="SSF46785">
    <property type="entry name" value="Winged helix' DNA-binding domain"/>
    <property type="match status" value="1"/>
</dbReference>
<dbReference type="SMART" id="SM00419">
    <property type="entry name" value="HTH_CRP"/>
    <property type="match status" value="1"/>
</dbReference>
<dbReference type="InterPro" id="IPR011991">
    <property type="entry name" value="ArsR-like_HTH"/>
</dbReference>
<accession>A0ABP7IJ76</accession>